<dbReference type="RefSeq" id="WP_013215275.1">
    <property type="nucleotide sequence ID" value="NC_014313.1"/>
</dbReference>
<feature type="compositionally biased region" description="Low complexity" evidence="1">
    <location>
        <begin position="40"/>
        <end position="57"/>
    </location>
</feature>
<dbReference type="Proteomes" id="UP000002033">
    <property type="component" value="Chromosome"/>
</dbReference>
<keyword evidence="3" id="KW-1185">Reference proteome</keyword>
<name>D8JWE7_HYPDA</name>
<accession>D8JWE7</accession>
<feature type="region of interest" description="Disordered" evidence="1">
    <location>
        <begin position="26"/>
        <end position="158"/>
    </location>
</feature>
<proteinExistence type="predicted"/>
<gene>
    <name evidence="2" type="ordered locus">Hden_1248</name>
</gene>
<dbReference type="AlphaFoldDB" id="D8JWE7"/>
<sequence>MSRFEPNVEPSMEEILASIRKIIAEDTSGSRTVPPPAPSRAPQSPVRPNAAVRPAAPQQRGFMSREAFMKSSAPADEPGDQRFFTPVTPPQESVTPESAPKSASGVSAAKAAPAPAPAPVKVEPKSAETPAAVAIKPFEPEKAQASSIKPEPEKPADTSIAAEVQAIVDAEHKSVTVETTSEAQLIDAQLVELLGEDLKALREADERQDWKNAPTLDAAAKVAPTPAVAAPKPAEPTLKVNGAAASAISPPVATRVEPQETPAAADPFAFDLGPSPFLPRALNEKPTQQQISIDPAQAPPRASVPQQHDARPSPALPGWPKANGSPVVQETARPAAAPAPTSAPRAAESQPAPAAARPQTFAVPSVSATLGPHRTLEPLSDSFKPAAPAHSKPAESEADPFPFRALPRSVEMPAEPARPPLDNRLQPAHVPPLSALPPLDVEAEPVIGGDRTMEDAVADLLRPLLKTWLAENMPKIVERALRREMTERLLPGHKNSRD</sequence>
<evidence type="ECO:0000313" key="3">
    <source>
        <dbReference type="Proteomes" id="UP000002033"/>
    </source>
</evidence>
<protein>
    <recommendedName>
        <fullName evidence="4">DUF2497 domain-containing protein</fullName>
    </recommendedName>
</protein>
<dbReference type="eggNOG" id="COG3827">
    <property type="taxonomic scope" value="Bacteria"/>
</dbReference>
<dbReference type="HOGENOM" id="CLU_547223_0_0_5"/>
<dbReference type="STRING" id="582899.Hden_1248"/>
<dbReference type="Pfam" id="PF10691">
    <property type="entry name" value="DUF2497"/>
    <property type="match status" value="1"/>
</dbReference>
<dbReference type="InterPro" id="IPR019632">
    <property type="entry name" value="DUF2497"/>
</dbReference>
<organism evidence="2 3">
    <name type="scientific">Hyphomicrobium denitrificans (strain ATCC 51888 / DSM 1869 / NCIMB 11706 / TK 0415)</name>
    <dbReference type="NCBI Taxonomy" id="582899"/>
    <lineage>
        <taxon>Bacteria</taxon>
        <taxon>Pseudomonadati</taxon>
        <taxon>Pseudomonadota</taxon>
        <taxon>Alphaproteobacteria</taxon>
        <taxon>Hyphomicrobiales</taxon>
        <taxon>Hyphomicrobiaceae</taxon>
        <taxon>Hyphomicrobium</taxon>
    </lineage>
</organism>
<reference evidence="3" key="1">
    <citation type="journal article" date="2011" name="J. Bacteriol.">
        <title>Genome sequences of eight morphologically diverse alphaproteobacteria.</title>
        <authorList>
            <consortium name="US DOE Joint Genome Institute"/>
            <person name="Brown P.J."/>
            <person name="Kysela D.T."/>
            <person name="Buechlein A."/>
            <person name="Hemmerich C."/>
            <person name="Brun Y.V."/>
        </authorList>
    </citation>
    <scope>NUCLEOTIDE SEQUENCE [LARGE SCALE GENOMIC DNA]</scope>
    <source>
        <strain evidence="3">ATCC 51888 / DSM 1869 / NCIB 11706 / TK 0415</strain>
    </source>
</reference>
<dbReference type="EMBL" id="CP002083">
    <property type="protein sequence ID" value="ADJ23060.1"/>
    <property type="molecule type" value="Genomic_DNA"/>
</dbReference>
<dbReference type="KEGG" id="hdn:Hden_1248"/>
<feature type="compositionally biased region" description="Low complexity" evidence="1">
    <location>
        <begin position="330"/>
        <end position="359"/>
    </location>
</feature>
<evidence type="ECO:0000313" key="2">
    <source>
        <dbReference type="EMBL" id="ADJ23060.1"/>
    </source>
</evidence>
<evidence type="ECO:0008006" key="4">
    <source>
        <dbReference type="Google" id="ProtNLM"/>
    </source>
</evidence>
<feature type="compositionally biased region" description="Low complexity" evidence="1">
    <location>
        <begin position="98"/>
        <end position="113"/>
    </location>
</feature>
<feature type="region of interest" description="Disordered" evidence="1">
    <location>
        <begin position="247"/>
        <end position="401"/>
    </location>
</feature>
<feature type="region of interest" description="Disordered" evidence="1">
    <location>
        <begin position="413"/>
        <end position="437"/>
    </location>
</feature>
<evidence type="ECO:0000256" key="1">
    <source>
        <dbReference type="SAM" id="MobiDB-lite"/>
    </source>
</evidence>